<dbReference type="GO" id="GO:0016020">
    <property type="term" value="C:membrane"/>
    <property type="evidence" value="ECO:0007669"/>
    <property type="project" value="InterPro"/>
</dbReference>
<evidence type="ECO:0000313" key="5">
    <source>
        <dbReference type="Proteomes" id="UP000323011"/>
    </source>
</evidence>
<dbReference type="SUPFAM" id="SSF81324">
    <property type="entry name" value="Voltage-gated potassium channels"/>
    <property type="match status" value="1"/>
</dbReference>
<feature type="transmembrane region" description="Helical" evidence="2">
    <location>
        <begin position="281"/>
        <end position="309"/>
    </location>
</feature>
<dbReference type="InterPro" id="IPR015449">
    <property type="entry name" value="K_chnl_Ca-activ_SK"/>
</dbReference>
<feature type="transmembrane region" description="Helical" evidence="2">
    <location>
        <begin position="197"/>
        <end position="217"/>
    </location>
</feature>
<dbReference type="InterPro" id="IPR013099">
    <property type="entry name" value="K_chnl_dom"/>
</dbReference>
<evidence type="ECO:0000259" key="3">
    <source>
        <dbReference type="Pfam" id="PF07885"/>
    </source>
</evidence>
<feature type="transmembrane region" description="Helical" evidence="2">
    <location>
        <begin position="254"/>
        <end position="275"/>
    </location>
</feature>
<feature type="region of interest" description="Disordered" evidence="1">
    <location>
        <begin position="1"/>
        <end position="42"/>
    </location>
</feature>
<evidence type="ECO:0000256" key="2">
    <source>
        <dbReference type="SAM" id="Phobius"/>
    </source>
</evidence>
<organism evidence="4 5">
    <name type="scientific">Cafeteria roenbergensis</name>
    <name type="common">Marine flagellate</name>
    <dbReference type="NCBI Taxonomy" id="33653"/>
    <lineage>
        <taxon>Eukaryota</taxon>
        <taxon>Sar</taxon>
        <taxon>Stramenopiles</taxon>
        <taxon>Bigyra</taxon>
        <taxon>Opalozoa</taxon>
        <taxon>Bicosoecida</taxon>
        <taxon>Cafeteriaceae</taxon>
        <taxon>Cafeteria</taxon>
    </lineage>
</organism>
<keyword evidence="2" id="KW-0812">Transmembrane</keyword>
<reference evidence="4 5" key="1">
    <citation type="submission" date="2019-07" db="EMBL/GenBank/DDBJ databases">
        <title>Genomes of Cafeteria roenbergensis.</title>
        <authorList>
            <person name="Fischer M.G."/>
            <person name="Hackl T."/>
            <person name="Roman M."/>
        </authorList>
    </citation>
    <scope>NUCLEOTIDE SEQUENCE [LARGE SCALE GENOMIC DNA]</scope>
    <source>
        <strain evidence="4 5">BVI</strain>
    </source>
</reference>
<gene>
    <name evidence="4" type="ORF">FNF29_00062</name>
</gene>
<dbReference type="PANTHER" id="PTHR10153">
    <property type="entry name" value="SMALL CONDUCTANCE CALCIUM-ACTIVATED POTASSIUM CHANNEL"/>
    <property type="match status" value="1"/>
</dbReference>
<dbReference type="EMBL" id="VLTN01000001">
    <property type="protein sequence ID" value="KAA0157486.1"/>
    <property type="molecule type" value="Genomic_DNA"/>
</dbReference>
<dbReference type="Pfam" id="PF07885">
    <property type="entry name" value="Ion_trans_2"/>
    <property type="match status" value="1"/>
</dbReference>
<feature type="transmembrane region" description="Helical" evidence="2">
    <location>
        <begin position="321"/>
        <end position="340"/>
    </location>
</feature>
<proteinExistence type="predicted"/>
<dbReference type="Gene3D" id="1.10.287.70">
    <property type="match status" value="1"/>
</dbReference>
<dbReference type="AlphaFoldDB" id="A0A5A8CWU9"/>
<feature type="transmembrane region" description="Helical" evidence="2">
    <location>
        <begin position="157"/>
        <end position="185"/>
    </location>
</feature>
<sequence length="607" mass="62928">MSMLRAPSRGVLFGQAPGDGASDAGRRSESVGSRASAEDAAELDPTGIDSAMDILKRLRFWADVEAGMALAGLAASVLQHQMNWAASTAVGVTGIYCDPDASPGCDPRDQAAFWPPAAPSFSSEAVRVVGSVLTAGAIGACLAYYQALLRSKMAKNLVPPSATLLGSSLGLPVLLECLCLLAHPFPFITSLGLPDPGLYLALVLIPLLRCAIMLRVVRFHSPLNSSNGRFIGALTNVEFDGSFILKTVLKERPVSVLLLTLGGLVLASSFAIHVIESVECAFYRSLGCAPLTFLDSVWLVVITGLTIGFGDVTASTVGGRAVTVVGGLLGTLLTAVTIALTTEYLQLSRSESKVVTFLAKHRQRQRLQVAAADLLQAAWRWRVAARVAAAASGRRDQRADANAADGDAGSAQAPGSAGDKPARRGRSSWTTTAAQVVPGNAGGGEAPNSASSPRVAVRGGSEQSAKPPADKGRGSGRPSGAPSAGWCCMGCCAGLAARREEARLESEAFLRIERFRATRRWVRGTDPTDPMDKQLSLLEGIDAEVTVLRDELDGVRLAFVAALDKVKSVIQVAVQGTAAGGGGGRVGRAGRRATASVAGTRAGCGVC</sequence>
<keyword evidence="5" id="KW-1185">Reference proteome</keyword>
<feature type="transmembrane region" description="Helical" evidence="2">
    <location>
        <begin position="125"/>
        <end position="145"/>
    </location>
</feature>
<protein>
    <recommendedName>
        <fullName evidence="3">Potassium channel domain-containing protein</fullName>
    </recommendedName>
</protein>
<feature type="domain" description="Potassium channel" evidence="3">
    <location>
        <begin position="278"/>
        <end position="346"/>
    </location>
</feature>
<feature type="compositionally biased region" description="Low complexity" evidence="1">
    <location>
        <begin position="400"/>
        <end position="419"/>
    </location>
</feature>
<comment type="caution">
    <text evidence="4">The sequence shown here is derived from an EMBL/GenBank/DDBJ whole genome shotgun (WGS) entry which is preliminary data.</text>
</comment>
<evidence type="ECO:0000313" key="4">
    <source>
        <dbReference type="EMBL" id="KAA0157486.1"/>
    </source>
</evidence>
<dbReference type="Proteomes" id="UP000323011">
    <property type="component" value="Unassembled WGS sequence"/>
</dbReference>
<keyword evidence="2" id="KW-0472">Membrane</keyword>
<dbReference type="GO" id="GO:0016286">
    <property type="term" value="F:small conductance calcium-activated potassium channel activity"/>
    <property type="evidence" value="ECO:0007669"/>
    <property type="project" value="InterPro"/>
</dbReference>
<name>A0A5A8CWU9_CAFRO</name>
<evidence type="ECO:0000256" key="1">
    <source>
        <dbReference type="SAM" id="MobiDB-lite"/>
    </source>
</evidence>
<feature type="region of interest" description="Disordered" evidence="1">
    <location>
        <begin position="392"/>
        <end position="482"/>
    </location>
</feature>
<accession>A0A5A8CWU9</accession>
<keyword evidence="2" id="KW-1133">Transmembrane helix</keyword>